<keyword evidence="3" id="KW-1185">Reference proteome</keyword>
<name>A0A7Y0E2Z5_9PROT</name>
<dbReference type="SUPFAM" id="SSF158682">
    <property type="entry name" value="TerB-like"/>
    <property type="match status" value="2"/>
</dbReference>
<dbReference type="AlphaFoldDB" id="A0A7Y0E2Z5"/>
<dbReference type="RefSeq" id="WP_169626642.1">
    <property type="nucleotide sequence ID" value="NZ_JABBNT010000005.1"/>
</dbReference>
<sequence>MNGSDAEIALSPMAALNYGFTKCRAGAIESFGKALLVVSGADGVISDGEYRWFYDNFAEMLQLPEDMVARLKTYDPDGASLSDLISDIHFDTGGHLGRMLLFDAIRMAQADERYPEAEKSAVAEMAGLLGLNDADCEEIGSLIRIEASIRDFRKTIFQVREDHQYPIPPDGPDLVKYNAWVTYHFGHAYTTRDAMEAFFHLLLMIAAADGTISETEMQGIDDLALSAGVPDDVRNALRDYEIGSERMEDLVSRISIDADLNVAAIAIYLAIRIASADQYDTAEQTAVRDAAKRLSVDITLVPTIEMLVFLEAQFDQLRRAQFGLDV</sequence>
<evidence type="ECO:0000313" key="3">
    <source>
        <dbReference type="Proteomes" id="UP000539372"/>
    </source>
</evidence>
<proteinExistence type="predicted"/>
<feature type="domain" description="Co-chaperone DjlA N-terminal" evidence="1">
    <location>
        <begin position="36"/>
        <end position="139"/>
    </location>
</feature>
<dbReference type="Gene3D" id="1.10.3680.10">
    <property type="entry name" value="TerB-like"/>
    <property type="match status" value="2"/>
</dbReference>
<dbReference type="Proteomes" id="UP000539372">
    <property type="component" value="Unassembled WGS sequence"/>
</dbReference>
<dbReference type="InterPro" id="IPR029024">
    <property type="entry name" value="TerB-like"/>
</dbReference>
<evidence type="ECO:0000259" key="1">
    <source>
        <dbReference type="Pfam" id="PF05099"/>
    </source>
</evidence>
<protein>
    <recommendedName>
        <fullName evidence="1">Co-chaperone DjlA N-terminal domain-containing protein</fullName>
    </recommendedName>
</protein>
<dbReference type="EMBL" id="JABBNT010000005">
    <property type="protein sequence ID" value="NMM46279.1"/>
    <property type="molecule type" value="Genomic_DNA"/>
</dbReference>
<evidence type="ECO:0000313" key="2">
    <source>
        <dbReference type="EMBL" id="NMM46279.1"/>
    </source>
</evidence>
<dbReference type="Pfam" id="PF05099">
    <property type="entry name" value="TerB"/>
    <property type="match status" value="1"/>
</dbReference>
<reference evidence="2 3" key="1">
    <citation type="submission" date="2020-04" db="EMBL/GenBank/DDBJ databases">
        <title>Rhodospirillaceae bacterium KN72 isolated from deep sea.</title>
        <authorList>
            <person name="Zhang D.-C."/>
        </authorList>
    </citation>
    <scope>NUCLEOTIDE SEQUENCE [LARGE SCALE GENOMIC DNA]</scope>
    <source>
        <strain evidence="2 3">KN72</strain>
    </source>
</reference>
<accession>A0A7Y0E2Z5</accession>
<organism evidence="2 3">
    <name type="scientific">Pacificispira spongiicola</name>
    <dbReference type="NCBI Taxonomy" id="2729598"/>
    <lineage>
        <taxon>Bacteria</taxon>
        <taxon>Pseudomonadati</taxon>
        <taxon>Pseudomonadota</taxon>
        <taxon>Alphaproteobacteria</taxon>
        <taxon>Rhodospirillales</taxon>
        <taxon>Rhodospirillaceae</taxon>
        <taxon>Pacificispira</taxon>
    </lineage>
</organism>
<comment type="caution">
    <text evidence="2">The sequence shown here is derived from an EMBL/GenBank/DDBJ whole genome shotgun (WGS) entry which is preliminary data.</text>
</comment>
<dbReference type="InterPro" id="IPR007791">
    <property type="entry name" value="DjlA_N"/>
</dbReference>
<gene>
    <name evidence="2" type="ORF">HH303_17445</name>
</gene>